<dbReference type="Proteomes" id="UP000324517">
    <property type="component" value="Unassembled WGS sequence"/>
</dbReference>
<dbReference type="Gene3D" id="3.20.20.80">
    <property type="entry name" value="Glycosidases"/>
    <property type="match status" value="1"/>
</dbReference>
<sequence>MKFGQACKYIMITALLFSFTLPLFTTKGSAEMTQQPKHEMRAAWIATVQNIDMQAGLNEADYTAWVEETLDFLKGKNFNTIIYQVKPTADAFYPSEIDPWSKYVTGGAQGTDPGYDPLQIMIDESHARGIEVHAWVNPYRVTMPFETLESLSEENVAKEHPEWVVRYGFQYYLNPGIQEVQDYLLSTVEELVTNYDIEAVHMDDYFYPYRRAGEEFPDQAQFEADPRGFDNIEDWRRDNVNNLVSAINDTIKETKSWVQFGISPFGVWRNIAMDPTGSNTQAGQTNYDDLYADTRQWIKDGSIDYITPQIYWSRGFAAADYSILLDWWSNEVEEYAHNHPVNLYIGTADYKVGDNFDQNWDNPYELPEQILDNRKDENTQGQMHFSLRQIIKNNLGYADILTNEIYIEPALVPATPWNGEKLPQKPNTVKAVKTGGSITLTIDDKKHSDARKYVIYRFDGMKEGDYNNPANIVDVVYATEGVTTYIDSTIEEGKRYTYGVTSVSNTGVESKDAKIVKVVK</sequence>
<dbReference type="Pfam" id="PF02638">
    <property type="entry name" value="GHL10"/>
    <property type="match status" value="1"/>
</dbReference>
<dbReference type="KEGG" id="bhk:B4U37_01115"/>
<keyword evidence="6" id="KW-1185">Reference proteome</keyword>
<accession>A0A1Y0CI78</accession>
<keyword evidence="5" id="KW-0378">Hydrolase</keyword>
<reference evidence="4 6" key="1">
    <citation type="submission" date="2017-04" db="EMBL/GenBank/DDBJ databases">
        <title>Complete Genome Sequence of the Bacillus horikoshii 20a strain from Cuatro Cienegas, Coahuila, Mexico.</title>
        <authorList>
            <person name="Zarza E."/>
            <person name="Alcaraz L.D."/>
            <person name="Aguilar-Salinas B."/>
            <person name="Islas A."/>
            <person name="Olmedo-Alvarez G."/>
        </authorList>
    </citation>
    <scope>NUCLEOTIDE SEQUENCE [LARGE SCALE GENOMIC DNA]</scope>
    <source>
        <strain evidence="4 6">20a</strain>
    </source>
</reference>
<protein>
    <submittedName>
        <fullName evidence="5">Family 10 glycosylhydrolase</fullName>
    </submittedName>
</protein>
<proteinExistence type="predicted"/>
<dbReference type="SUPFAM" id="SSF51445">
    <property type="entry name" value="(Trans)glycosidases"/>
    <property type="match status" value="1"/>
</dbReference>
<evidence type="ECO:0000313" key="5">
    <source>
        <dbReference type="EMBL" id="TYS67255.1"/>
    </source>
</evidence>
<dbReference type="GO" id="GO:0016787">
    <property type="term" value="F:hydrolase activity"/>
    <property type="evidence" value="ECO:0007669"/>
    <property type="project" value="UniProtKB-KW"/>
</dbReference>
<dbReference type="AlphaFoldDB" id="A0A1Y0CI78"/>
<dbReference type="PANTHER" id="PTHR43405:SF1">
    <property type="entry name" value="GLYCOSYL HYDROLASE DIGH"/>
    <property type="match status" value="1"/>
</dbReference>
<organism evidence="5 7">
    <name type="scientific">Sutcliffiella horikoshii</name>
    <dbReference type="NCBI Taxonomy" id="79883"/>
    <lineage>
        <taxon>Bacteria</taxon>
        <taxon>Bacillati</taxon>
        <taxon>Bacillota</taxon>
        <taxon>Bacilli</taxon>
        <taxon>Bacillales</taxon>
        <taxon>Bacillaceae</taxon>
        <taxon>Sutcliffiella</taxon>
    </lineage>
</organism>
<evidence type="ECO:0000256" key="2">
    <source>
        <dbReference type="SAM" id="SignalP"/>
    </source>
</evidence>
<dbReference type="Proteomes" id="UP000195573">
    <property type="component" value="Chromosome"/>
</dbReference>
<dbReference type="RefSeq" id="WP_088016724.1">
    <property type="nucleotide sequence ID" value="NZ_CP020880.1"/>
</dbReference>
<dbReference type="EMBL" id="VTET01000013">
    <property type="protein sequence ID" value="TYS67255.1"/>
    <property type="molecule type" value="Genomic_DNA"/>
</dbReference>
<keyword evidence="1 2" id="KW-0732">Signal</keyword>
<name>A0A1Y0CI78_9BACI</name>
<feature type="signal peptide" evidence="2">
    <location>
        <begin position="1"/>
        <end position="30"/>
    </location>
</feature>
<feature type="domain" description="Glycosyl hydrolase-like 10" evidence="3">
    <location>
        <begin position="39"/>
        <end position="360"/>
    </location>
</feature>
<evidence type="ECO:0000259" key="3">
    <source>
        <dbReference type="Pfam" id="PF02638"/>
    </source>
</evidence>
<dbReference type="PANTHER" id="PTHR43405">
    <property type="entry name" value="GLYCOSYL HYDROLASE DIGH"/>
    <property type="match status" value="1"/>
</dbReference>
<dbReference type="InterPro" id="IPR003790">
    <property type="entry name" value="GHL10"/>
</dbReference>
<reference evidence="5 7" key="2">
    <citation type="submission" date="2019-08" db="EMBL/GenBank/DDBJ databases">
        <title>Bacillus genomes from the desert of Cuatro Cienegas, Coahuila.</title>
        <authorList>
            <person name="Olmedo-Alvarez G."/>
        </authorList>
    </citation>
    <scope>NUCLEOTIDE SEQUENCE [LARGE SCALE GENOMIC DNA]</scope>
    <source>
        <strain evidence="5 7">CH98b_3T</strain>
    </source>
</reference>
<gene>
    <name evidence="4" type="ORF">B4U37_01115</name>
    <name evidence="5" type="ORF">FZC75_19435</name>
</gene>
<dbReference type="InterPro" id="IPR013783">
    <property type="entry name" value="Ig-like_fold"/>
</dbReference>
<dbReference type="OrthoDB" id="9794671at2"/>
<evidence type="ECO:0000313" key="7">
    <source>
        <dbReference type="Proteomes" id="UP000324517"/>
    </source>
</evidence>
<evidence type="ECO:0000313" key="6">
    <source>
        <dbReference type="Proteomes" id="UP000195573"/>
    </source>
</evidence>
<dbReference type="InterPro" id="IPR052177">
    <property type="entry name" value="Divisome_Glycosyl_Hydrolase"/>
</dbReference>
<dbReference type="InterPro" id="IPR017853">
    <property type="entry name" value="GH"/>
</dbReference>
<evidence type="ECO:0000313" key="4">
    <source>
        <dbReference type="EMBL" id="ART74744.1"/>
    </source>
</evidence>
<evidence type="ECO:0000256" key="1">
    <source>
        <dbReference type="ARBA" id="ARBA00022729"/>
    </source>
</evidence>
<dbReference type="GeneID" id="96737043"/>
<dbReference type="EMBL" id="CP020880">
    <property type="protein sequence ID" value="ART74744.1"/>
    <property type="molecule type" value="Genomic_DNA"/>
</dbReference>
<dbReference type="Gene3D" id="2.60.40.10">
    <property type="entry name" value="Immunoglobulins"/>
    <property type="match status" value="1"/>
</dbReference>
<feature type="chain" id="PRO_5044568388" evidence="2">
    <location>
        <begin position="31"/>
        <end position="520"/>
    </location>
</feature>